<name>A0A9Q1BM12_HOLLE</name>
<protein>
    <submittedName>
        <fullName evidence="1">Uncharacterized protein</fullName>
    </submittedName>
</protein>
<gene>
    <name evidence="1" type="ORF">HOLleu_28482</name>
</gene>
<organism evidence="1 2">
    <name type="scientific">Holothuria leucospilota</name>
    <name type="common">Black long sea cucumber</name>
    <name type="synonym">Mertensiothuria leucospilota</name>
    <dbReference type="NCBI Taxonomy" id="206669"/>
    <lineage>
        <taxon>Eukaryota</taxon>
        <taxon>Metazoa</taxon>
        <taxon>Echinodermata</taxon>
        <taxon>Eleutherozoa</taxon>
        <taxon>Echinozoa</taxon>
        <taxon>Holothuroidea</taxon>
        <taxon>Aspidochirotacea</taxon>
        <taxon>Aspidochirotida</taxon>
        <taxon>Holothuriidae</taxon>
        <taxon>Holothuria</taxon>
    </lineage>
</organism>
<evidence type="ECO:0000313" key="1">
    <source>
        <dbReference type="EMBL" id="KAJ8029152.1"/>
    </source>
</evidence>
<dbReference type="Proteomes" id="UP001152320">
    <property type="component" value="Chromosome 14"/>
</dbReference>
<comment type="caution">
    <text evidence="1">The sequence shown here is derived from an EMBL/GenBank/DDBJ whole genome shotgun (WGS) entry which is preliminary data.</text>
</comment>
<evidence type="ECO:0000313" key="2">
    <source>
        <dbReference type="Proteomes" id="UP001152320"/>
    </source>
</evidence>
<dbReference type="AlphaFoldDB" id="A0A9Q1BM12"/>
<dbReference type="EMBL" id="JAIZAY010000014">
    <property type="protein sequence ID" value="KAJ8029152.1"/>
    <property type="molecule type" value="Genomic_DNA"/>
</dbReference>
<proteinExistence type="predicted"/>
<sequence>MSQNCLNLNGYHSEFIVFGSKQQRTKVKISHFRIDTCNIVTSAKVRNLGTIIYANMSLNDHISSVSRNALYHLRTLSLSKKYLRMLLNSSSSSLSSSSLLFDTCIAYKCLTFLITYRENSSPHRVHTCLLEIHRDIRKHIHWAAQCNDLR</sequence>
<keyword evidence="2" id="KW-1185">Reference proteome</keyword>
<accession>A0A9Q1BM12</accession>
<reference evidence="1" key="1">
    <citation type="submission" date="2021-10" db="EMBL/GenBank/DDBJ databases">
        <title>Tropical sea cucumber genome reveals ecological adaptation and Cuvierian tubules defense mechanism.</title>
        <authorList>
            <person name="Chen T."/>
        </authorList>
    </citation>
    <scope>NUCLEOTIDE SEQUENCE</scope>
    <source>
        <strain evidence="1">Nanhai2018</strain>
        <tissue evidence="1">Muscle</tissue>
    </source>
</reference>